<evidence type="ECO:0000256" key="1">
    <source>
        <dbReference type="SAM" id="MobiDB-lite"/>
    </source>
</evidence>
<accession>A0AA37LYJ5</accession>
<keyword evidence="3" id="KW-1185">Reference proteome</keyword>
<gene>
    <name evidence="2" type="ORF">ColLi_12217</name>
</gene>
<organism evidence="2 3">
    <name type="scientific">Colletotrichum liriopes</name>
    <dbReference type="NCBI Taxonomy" id="708192"/>
    <lineage>
        <taxon>Eukaryota</taxon>
        <taxon>Fungi</taxon>
        <taxon>Dikarya</taxon>
        <taxon>Ascomycota</taxon>
        <taxon>Pezizomycotina</taxon>
        <taxon>Sordariomycetes</taxon>
        <taxon>Hypocreomycetidae</taxon>
        <taxon>Glomerellales</taxon>
        <taxon>Glomerellaceae</taxon>
        <taxon>Colletotrichum</taxon>
        <taxon>Colletotrichum spaethianum species complex</taxon>
    </lineage>
</organism>
<reference evidence="2 3" key="1">
    <citation type="submission" date="2021-07" db="EMBL/GenBank/DDBJ databases">
        <title>Genome data of Colletotrichum spaethianum.</title>
        <authorList>
            <person name="Utami Y.D."/>
            <person name="Hiruma K."/>
        </authorList>
    </citation>
    <scope>NUCLEOTIDE SEQUENCE [LARGE SCALE GENOMIC DNA]</scope>
    <source>
        <strain evidence="2 3">MAFF 242679</strain>
    </source>
</reference>
<dbReference type="AlphaFoldDB" id="A0AA37LYJ5"/>
<dbReference type="Proteomes" id="UP001055172">
    <property type="component" value="Unassembled WGS sequence"/>
</dbReference>
<proteinExistence type="predicted"/>
<name>A0AA37LYJ5_9PEZI</name>
<evidence type="ECO:0000313" key="2">
    <source>
        <dbReference type="EMBL" id="GJC89379.1"/>
    </source>
</evidence>
<comment type="caution">
    <text evidence="2">The sequence shown here is derived from an EMBL/GenBank/DDBJ whole genome shotgun (WGS) entry which is preliminary data.</text>
</comment>
<feature type="region of interest" description="Disordered" evidence="1">
    <location>
        <begin position="197"/>
        <end position="239"/>
    </location>
</feature>
<evidence type="ECO:0000313" key="3">
    <source>
        <dbReference type="Proteomes" id="UP001055172"/>
    </source>
</evidence>
<protein>
    <submittedName>
        <fullName evidence="2">Uncharacterized protein</fullName>
    </submittedName>
</protein>
<feature type="region of interest" description="Disordered" evidence="1">
    <location>
        <begin position="103"/>
        <end position="126"/>
    </location>
</feature>
<sequence length="270" mass="29267">MKRENEGRKQRKRIARGADPKPKRQTCAYCQILDRRRKGTKKAKRVLDHAATSEACQARYGCRRIDTQEPGATKTAEGSRTITLDTVTEVAKEQSENNLKETQAKIKGGATPADNPTADVPGDADGAAKVISDGTQSAHWVMVDKEKPIIHNDYTVVKEATHILPREPDNPVVGAGEFELDEPSYLGLLFGEADERDEAVDKNSSGPESVTKPDKNAGVSTMCKDAEDAGAEKGYTSPGVTELETDYGISDMFAQADAEVDEAESKAERA</sequence>
<dbReference type="EMBL" id="BPPX01000040">
    <property type="protein sequence ID" value="GJC89379.1"/>
    <property type="molecule type" value="Genomic_DNA"/>
</dbReference>
<feature type="region of interest" description="Disordered" evidence="1">
    <location>
        <begin position="1"/>
        <end position="24"/>
    </location>
</feature>